<protein>
    <submittedName>
        <fullName evidence="2">Uncharacterized protein</fullName>
    </submittedName>
</protein>
<dbReference type="AlphaFoldDB" id="A0A9P8I7B1"/>
<evidence type="ECO:0000313" key="2">
    <source>
        <dbReference type="EMBL" id="KAH0544584.1"/>
    </source>
</evidence>
<reference evidence="2" key="1">
    <citation type="submission" date="2021-03" db="EMBL/GenBank/DDBJ databases">
        <title>Comparative genomics and phylogenomic investigation of the class Geoglossomycetes provide insights into ecological specialization and systematics.</title>
        <authorList>
            <person name="Melie T."/>
            <person name="Pirro S."/>
            <person name="Miller A.N."/>
            <person name="Quandt A."/>
        </authorList>
    </citation>
    <scope>NUCLEOTIDE SEQUENCE</scope>
    <source>
        <strain evidence="2">GBOQ0MN5Z8</strain>
    </source>
</reference>
<dbReference type="Proteomes" id="UP000698800">
    <property type="component" value="Unassembled WGS sequence"/>
</dbReference>
<accession>A0A9P8I7B1</accession>
<feature type="region of interest" description="Disordered" evidence="1">
    <location>
        <begin position="1"/>
        <end position="45"/>
    </location>
</feature>
<organism evidence="2 3">
    <name type="scientific">Glutinoglossum americanum</name>
    <dbReference type="NCBI Taxonomy" id="1670608"/>
    <lineage>
        <taxon>Eukaryota</taxon>
        <taxon>Fungi</taxon>
        <taxon>Dikarya</taxon>
        <taxon>Ascomycota</taxon>
        <taxon>Pezizomycotina</taxon>
        <taxon>Geoglossomycetes</taxon>
        <taxon>Geoglossales</taxon>
        <taxon>Geoglossaceae</taxon>
        <taxon>Glutinoglossum</taxon>
    </lineage>
</organism>
<feature type="region of interest" description="Disordered" evidence="1">
    <location>
        <begin position="327"/>
        <end position="369"/>
    </location>
</feature>
<proteinExistence type="predicted"/>
<feature type="compositionally biased region" description="Basic and acidic residues" evidence="1">
    <location>
        <begin position="355"/>
        <end position="369"/>
    </location>
</feature>
<keyword evidence="3" id="KW-1185">Reference proteome</keyword>
<name>A0A9P8I7B1_9PEZI</name>
<gene>
    <name evidence="2" type="ORF">FGG08_001233</name>
</gene>
<evidence type="ECO:0000256" key="1">
    <source>
        <dbReference type="SAM" id="MobiDB-lite"/>
    </source>
</evidence>
<evidence type="ECO:0000313" key="3">
    <source>
        <dbReference type="Proteomes" id="UP000698800"/>
    </source>
</evidence>
<sequence length="369" mass="41700">MPTPENRDLSPCYSTISSPQPFSNGPSPPSPPPSVERTSPEELSTASAKVVQAFRDHQDSCLDRGRLELQLERQEYQELLGYLERDYLLRGYVNDKIRYDYDPAASLLQVRMPTPPHDLFTAKIVQEIISRINQFSAQHTPPSALPAFLNAIENESTSDIYDYEDSTHKRSPDSAFSHPDDLFPGIVIETSYSQKAKRVEKLADEYVMMSNGSIKMVIGFDVNYPSDNGPRVDTISTWRPAHGQDQEGLFLQTETILNHEPFRNSETGTPINPNRTLVIPLSAFASDSTLINSIPLIDHTTAVVTIPFLTLAHHLEVAHERWAQKRDSVGKMNHLATGERKRRRSSTPPDQISEGDERAWERKERQIVH</sequence>
<dbReference type="OrthoDB" id="3485856at2759"/>
<comment type="caution">
    <text evidence="2">The sequence shown here is derived from an EMBL/GenBank/DDBJ whole genome shotgun (WGS) entry which is preliminary data.</text>
</comment>
<dbReference type="EMBL" id="JAGHQL010000016">
    <property type="protein sequence ID" value="KAH0544584.1"/>
    <property type="molecule type" value="Genomic_DNA"/>
</dbReference>